<name>A0AA86L453_9SPHN</name>
<organism evidence="1 2">
    <name type="scientific">Sphingopyxis granuli</name>
    <dbReference type="NCBI Taxonomy" id="267128"/>
    <lineage>
        <taxon>Bacteria</taxon>
        <taxon>Pseudomonadati</taxon>
        <taxon>Pseudomonadota</taxon>
        <taxon>Alphaproteobacteria</taxon>
        <taxon>Sphingomonadales</taxon>
        <taxon>Sphingomonadaceae</taxon>
        <taxon>Sphingopyxis</taxon>
    </lineage>
</organism>
<dbReference type="KEGG" id="sgi:SGRAN_3233"/>
<sequence>MARDDFSRAVVDRLAKRVGMRCSNPDCRQPTSGPDAAGGTTNVGVAAHISAASPGGARYDEALTPEQRSDIANGIWLCQRDAKLIDDDELSFPPTLLREWKDTAEKMAALEARGYSVSKASPFPALERKMPELIAEMRADLMGNKLVRQFILLKKGWAYNPGSTPYFQYFFDDHPQVKAMMTIMIHAGAIYDIKFNSVDRYNFTEPFVSYLIGE</sequence>
<dbReference type="Proteomes" id="UP000058599">
    <property type="component" value="Chromosome"/>
</dbReference>
<accession>A0AA86L453</accession>
<keyword evidence="2" id="KW-1185">Reference proteome</keyword>
<gene>
    <name evidence="1" type="ORF">SGRAN_3233</name>
</gene>
<evidence type="ECO:0000313" key="2">
    <source>
        <dbReference type="Proteomes" id="UP000058599"/>
    </source>
</evidence>
<protein>
    <recommendedName>
        <fullName evidence="3">HNH endonuclease</fullName>
    </recommendedName>
</protein>
<dbReference type="AlphaFoldDB" id="A0AA86L453"/>
<proteinExistence type="predicted"/>
<evidence type="ECO:0008006" key="3">
    <source>
        <dbReference type="Google" id="ProtNLM"/>
    </source>
</evidence>
<reference evidence="1 2" key="1">
    <citation type="journal article" date="2016" name="BMC Genomics">
        <title>Genomic analysis of the nitrate-respiring Sphingopyxis granuli (formerly Sphingomonas macrogoltabida) strain TFA.</title>
        <authorList>
            <person name="Garcia-Romero I."/>
            <person name="Perez-Pulido A.J."/>
            <person name="Gonzalez-Flores Y.E."/>
            <person name="Reyes-Ramirez F."/>
            <person name="Santero E."/>
            <person name="Floriano B."/>
        </authorList>
    </citation>
    <scope>NUCLEOTIDE SEQUENCE [LARGE SCALE GENOMIC DNA]</scope>
    <source>
        <strain evidence="1 2">TFA</strain>
    </source>
</reference>
<dbReference type="RefSeq" id="WP_148650908.1">
    <property type="nucleotide sequence ID" value="NZ_CP012199.1"/>
</dbReference>
<evidence type="ECO:0000313" key="1">
    <source>
        <dbReference type="EMBL" id="AMG75576.1"/>
    </source>
</evidence>
<dbReference type="EMBL" id="CP012199">
    <property type="protein sequence ID" value="AMG75576.1"/>
    <property type="molecule type" value="Genomic_DNA"/>
</dbReference>